<dbReference type="GO" id="GO:0046872">
    <property type="term" value="F:metal ion binding"/>
    <property type="evidence" value="ECO:0007669"/>
    <property type="project" value="UniProtKB-KW"/>
</dbReference>
<dbReference type="Pfam" id="PF00665">
    <property type="entry name" value="rve"/>
    <property type="match status" value="1"/>
</dbReference>
<sequence>MPLNCLILSLTMEISKLWSGMEICCRSLILAKACYLHLLMTNQPLLHGPSRRGLYPISTKKPAAVLDTALVALASSAQLWHRRLGHPSSPVLQKLYRSIPSLSTVNASSLTCNACDMSKSHKLSFSPSLSRSTTVLNLIHSDVWGPSSVISLQGFKYYVIFIDDFSRYCWLYPLRAKSDVVSVFYKFKQLVERQFDTKIKHFRSDGGGEYCSNQFNLFLENCGIIHQITCPYTPEQNGLAERKHRHIMETARALLFDAHLPRHFWLHAVQTAVHLINLLPSISNKISSPHQTLFKTPPDYTHLKSFGCLCYPYLPSQVHSKLHPKSLPCIFLGYPLNTKGYICHHVESSKTFLSRHVKFIEHIFPCSTDLTSTSASTLPTNPTYIPPLSLVPTTIISTSTPSSNNSPTPKISNSSTTLRSSSSNTDPALPNTSSSPTTASDHSAPSVVPQISSHRMLTRFKTGKLKPRQIISMDTVLVPTDPTCYTQAVKQSHWRRAMSNEFEALQKQGTWKLVPPSPSQHVLGCKWIYKTKLNSDGIISRYKARLVAQGCNQQYGLDYDDTFSPVAKLPTIRIFLKVAVTLQWTILQLDVSNAFLHGKLTETVFMKQPSGFIDPLYPDHVCLLQKAIYGLKQSPRKWFETFSSYLLEYGFLHSSADPSLLFYHKNNISLFILVYVDDILLTGNHADTIQHLLSSLSTTFHMKNLGKISHFLGMKVTHVAHGLHLSQSSYATEILTRAGMAECKSISSPSPTKFFSFSVSVLPPAQAELFRHIVGSLQYLTLTRPDIAFTVNKLCQHMHQPLEDDFKLLKRLLRYVKGTLFFGLPILPGKLELSAFSDSDWAGDPSDRKSTSGYCAFLGETLISWQVKKQKTVARSSTEAEYRALATATTDLIWLRRLLHEFHIDIAKPTFLFCDNISAMAIATNPIFHARTKHIEIDFHFIRDCIKNKVIQLSHVHTQDQLADVFTKPLSIPRFTDLRNKLTISEAPVSLRGGDKQAA</sequence>
<dbReference type="PROSITE" id="PS50994">
    <property type="entry name" value="INTEGRASE"/>
    <property type="match status" value="1"/>
</dbReference>
<dbReference type="Gene3D" id="3.30.420.10">
    <property type="entry name" value="Ribonuclease H-like superfamily/Ribonuclease H"/>
    <property type="match status" value="1"/>
</dbReference>
<name>A0A2I0VWL4_9ASPA</name>
<dbReference type="Proteomes" id="UP000233837">
    <property type="component" value="Unassembled WGS sequence"/>
</dbReference>
<evidence type="ECO:0000313" key="5">
    <source>
        <dbReference type="EMBL" id="PKU67803.1"/>
    </source>
</evidence>
<dbReference type="Pfam" id="PF07727">
    <property type="entry name" value="RVT_2"/>
    <property type="match status" value="1"/>
</dbReference>
<gene>
    <name evidence="5" type="ORF">MA16_Dca016972</name>
</gene>
<dbReference type="InterPro" id="IPR057670">
    <property type="entry name" value="SH3_retrovirus"/>
</dbReference>
<evidence type="ECO:0000256" key="2">
    <source>
        <dbReference type="ARBA" id="ARBA00022801"/>
    </source>
</evidence>
<dbReference type="InterPro" id="IPR043502">
    <property type="entry name" value="DNA/RNA_pol_sf"/>
</dbReference>
<dbReference type="SUPFAM" id="SSF56672">
    <property type="entry name" value="DNA/RNA polymerases"/>
    <property type="match status" value="1"/>
</dbReference>
<dbReference type="GO" id="GO:0015074">
    <property type="term" value="P:DNA integration"/>
    <property type="evidence" value="ECO:0007669"/>
    <property type="project" value="InterPro"/>
</dbReference>
<dbReference type="EMBL" id="KZ503165">
    <property type="protein sequence ID" value="PKU67803.1"/>
    <property type="molecule type" value="Genomic_DNA"/>
</dbReference>
<dbReference type="Pfam" id="PF13976">
    <property type="entry name" value="gag_pre-integrs"/>
    <property type="match status" value="1"/>
</dbReference>
<keyword evidence="1" id="KW-0479">Metal-binding</keyword>
<dbReference type="AlphaFoldDB" id="A0A2I0VWL4"/>
<dbReference type="PANTHER" id="PTHR42648">
    <property type="entry name" value="TRANSPOSASE, PUTATIVE-RELATED"/>
    <property type="match status" value="1"/>
</dbReference>
<evidence type="ECO:0000259" key="4">
    <source>
        <dbReference type="PROSITE" id="PS50994"/>
    </source>
</evidence>
<evidence type="ECO:0000256" key="3">
    <source>
        <dbReference type="SAM" id="MobiDB-lite"/>
    </source>
</evidence>
<dbReference type="InterPro" id="IPR013103">
    <property type="entry name" value="RVT_2"/>
</dbReference>
<dbReference type="InterPro" id="IPR012337">
    <property type="entry name" value="RNaseH-like_sf"/>
</dbReference>
<evidence type="ECO:0000313" key="6">
    <source>
        <dbReference type="Proteomes" id="UP000233837"/>
    </source>
</evidence>
<dbReference type="Pfam" id="PF25597">
    <property type="entry name" value="SH3_retrovirus"/>
    <property type="match status" value="1"/>
</dbReference>
<reference evidence="5 6" key="2">
    <citation type="journal article" date="2017" name="Nature">
        <title>The Apostasia genome and the evolution of orchids.</title>
        <authorList>
            <person name="Zhang G.Q."/>
            <person name="Liu K.W."/>
            <person name="Li Z."/>
            <person name="Lohaus R."/>
            <person name="Hsiao Y.Y."/>
            <person name="Niu S.C."/>
            <person name="Wang J.Y."/>
            <person name="Lin Y.C."/>
            <person name="Xu Q."/>
            <person name="Chen L.J."/>
            <person name="Yoshida K."/>
            <person name="Fujiwara S."/>
            <person name="Wang Z.W."/>
            <person name="Zhang Y.Q."/>
            <person name="Mitsuda N."/>
            <person name="Wang M."/>
            <person name="Liu G.H."/>
            <person name="Pecoraro L."/>
            <person name="Huang H.X."/>
            <person name="Xiao X.J."/>
            <person name="Lin M."/>
            <person name="Wu X.Y."/>
            <person name="Wu W.L."/>
            <person name="Chen Y.Y."/>
            <person name="Chang S.B."/>
            <person name="Sakamoto S."/>
            <person name="Ohme-Takagi M."/>
            <person name="Yagi M."/>
            <person name="Zeng S.J."/>
            <person name="Shen C.Y."/>
            <person name="Yeh C.M."/>
            <person name="Luo Y.B."/>
            <person name="Tsai W.C."/>
            <person name="Van de Peer Y."/>
            <person name="Liu Z.J."/>
        </authorList>
    </citation>
    <scope>NUCLEOTIDE SEQUENCE [LARGE SCALE GENOMIC DNA]</scope>
    <source>
        <tissue evidence="5">The whole plant</tissue>
    </source>
</reference>
<dbReference type="SUPFAM" id="SSF53098">
    <property type="entry name" value="Ribonuclease H-like"/>
    <property type="match status" value="1"/>
</dbReference>
<protein>
    <submittedName>
        <fullName evidence="5">Retrovirus-related Pol polyprotein from transposon TNT 1-94</fullName>
    </submittedName>
</protein>
<accession>A0A2I0VWL4</accession>
<evidence type="ECO:0000256" key="1">
    <source>
        <dbReference type="ARBA" id="ARBA00022723"/>
    </source>
</evidence>
<dbReference type="InterPro" id="IPR001584">
    <property type="entry name" value="Integrase_cat-core"/>
</dbReference>
<dbReference type="CDD" id="cd09272">
    <property type="entry name" value="RNase_HI_RT_Ty1"/>
    <property type="match status" value="1"/>
</dbReference>
<organism evidence="5 6">
    <name type="scientific">Dendrobium catenatum</name>
    <dbReference type="NCBI Taxonomy" id="906689"/>
    <lineage>
        <taxon>Eukaryota</taxon>
        <taxon>Viridiplantae</taxon>
        <taxon>Streptophyta</taxon>
        <taxon>Embryophyta</taxon>
        <taxon>Tracheophyta</taxon>
        <taxon>Spermatophyta</taxon>
        <taxon>Magnoliopsida</taxon>
        <taxon>Liliopsida</taxon>
        <taxon>Asparagales</taxon>
        <taxon>Orchidaceae</taxon>
        <taxon>Epidendroideae</taxon>
        <taxon>Malaxideae</taxon>
        <taxon>Dendrobiinae</taxon>
        <taxon>Dendrobium</taxon>
    </lineage>
</organism>
<reference evidence="5 6" key="1">
    <citation type="journal article" date="2016" name="Sci. Rep.">
        <title>The Dendrobium catenatum Lindl. genome sequence provides insights into polysaccharide synthase, floral development and adaptive evolution.</title>
        <authorList>
            <person name="Zhang G.Q."/>
            <person name="Xu Q."/>
            <person name="Bian C."/>
            <person name="Tsai W.C."/>
            <person name="Yeh C.M."/>
            <person name="Liu K.W."/>
            <person name="Yoshida K."/>
            <person name="Zhang L.S."/>
            <person name="Chang S.B."/>
            <person name="Chen F."/>
            <person name="Shi Y."/>
            <person name="Su Y.Y."/>
            <person name="Zhang Y.Q."/>
            <person name="Chen L.J."/>
            <person name="Yin Y."/>
            <person name="Lin M."/>
            <person name="Huang H."/>
            <person name="Deng H."/>
            <person name="Wang Z.W."/>
            <person name="Zhu S.L."/>
            <person name="Zhao X."/>
            <person name="Deng C."/>
            <person name="Niu S.C."/>
            <person name="Huang J."/>
            <person name="Wang M."/>
            <person name="Liu G.H."/>
            <person name="Yang H.J."/>
            <person name="Xiao X.J."/>
            <person name="Hsiao Y.Y."/>
            <person name="Wu W.L."/>
            <person name="Chen Y.Y."/>
            <person name="Mitsuda N."/>
            <person name="Ohme-Takagi M."/>
            <person name="Luo Y.B."/>
            <person name="Van de Peer Y."/>
            <person name="Liu Z.J."/>
        </authorList>
    </citation>
    <scope>NUCLEOTIDE SEQUENCE [LARGE SCALE GENOMIC DNA]</scope>
    <source>
        <tissue evidence="5">The whole plant</tissue>
    </source>
</reference>
<keyword evidence="2" id="KW-0378">Hydrolase</keyword>
<dbReference type="GO" id="GO:0016787">
    <property type="term" value="F:hydrolase activity"/>
    <property type="evidence" value="ECO:0007669"/>
    <property type="project" value="UniProtKB-KW"/>
</dbReference>
<dbReference type="GO" id="GO:0003676">
    <property type="term" value="F:nucleic acid binding"/>
    <property type="evidence" value="ECO:0007669"/>
    <property type="project" value="InterPro"/>
</dbReference>
<dbReference type="PANTHER" id="PTHR42648:SF26">
    <property type="entry name" value="INTEGRASE CATALYTIC DOMAIN-CONTAINING PROTEIN"/>
    <property type="match status" value="1"/>
</dbReference>
<dbReference type="InterPro" id="IPR025724">
    <property type="entry name" value="GAG-pre-integrase_dom"/>
</dbReference>
<feature type="compositionally biased region" description="Low complexity" evidence="3">
    <location>
        <begin position="396"/>
        <end position="425"/>
    </location>
</feature>
<feature type="domain" description="Integrase catalytic" evidence="4">
    <location>
        <begin position="123"/>
        <end position="297"/>
    </location>
</feature>
<keyword evidence="6" id="KW-1185">Reference proteome</keyword>
<proteinExistence type="predicted"/>
<dbReference type="InterPro" id="IPR039537">
    <property type="entry name" value="Retrotran_Ty1/copia-like"/>
</dbReference>
<feature type="compositionally biased region" description="Polar residues" evidence="3">
    <location>
        <begin position="430"/>
        <end position="448"/>
    </location>
</feature>
<dbReference type="InterPro" id="IPR036397">
    <property type="entry name" value="RNaseH_sf"/>
</dbReference>
<feature type="region of interest" description="Disordered" evidence="3">
    <location>
        <begin position="396"/>
        <end position="448"/>
    </location>
</feature>